<keyword evidence="4" id="KW-1185">Reference proteome</keyword>
<dbReference type="EMBL" id="SOZI01000025">
    <property type="protein sequence ID" value="TNY22461.1"/>
    <property type="molecule type" value="Genomic_DNA"/>
</dbReference>
<feature type="region of interest" description="Disordered" evidence="1">
    <location>
        <begin position="86"/>
        <end position="111"/>
    </location>
</feature>
<dbReference type="CDD" id="cd00067">
    <property type="entry name" value="GAL4"/>
    <property type="match status" value="1"/>
</dbReference>
<dbReference type="PRINTS" id="PR01217">
    <property type="entry name" value="PRICHEXTENSN"/>
</dbReference>
<feature type="domain" description="Zn(2)-C6 fungal-type" evidence="2">
    <location>
        <begin position="42"/>
        <end position="71"/>
    </location>
</feature>
<proteinExistence type="predicted"/>
<feature type="compositionally biased region" description="Pro residues" evidence="1">
    <location>
        <begin position="358"/>
        <end position="370"/>
    </location>
</feature>
<name>A0A5C5G3J1_9BASI</name>
<gene>
    <name evidence="3" type="ORF">DMC30DRAFT_408275</name>
</gene>
<dbReference type="Proteomes" id="UP000311382">
    <property type="component" value="Unassembled WGS sequence"/>
</dbReference>
<evidence type="ECO:0000313" key="4">
    <source>
        <dbReference type="Proteomes" id="UP000311382"/>
    </source>
</evidence>
<dbReference type="InterPro" id="IPR036864">
    <property type="entry name" value="Zn2-C6_fun-type_DNA-bd_sf"/>
</dbReference>
<dbReference type="GO" id="GO:0000981">
    <property type="term" value="F:DNA-binding transcription factor activity, RNA polymerase II-specific"/>
    <property type="evidence" value="ECO:0007669"/>
    <property type="project" value="InterPro"/>
</dbReference>
<sequence length="732" mass="77718">MMVVKRVKPPRKNSESRQRRRLDQMRRFNGAEAPRRTSAHMSCEGCRVRKTKCSRHKHCLNCRARGEPCIWTPGAQAAYVASLSSNTRSIPRRPPTTDRVPPPIYSPMIPTLSPHDVRHGLSRTRRELFRLERLVRLLTARYAKREAAFAQAEQRAPRRAPSISQFLGEETWVDETSEGGKALEEAEALLSLATSPGGAGAGARGVEAYGGGMGDILVDGFFATEGQGEADIRVDGEQPPSSTEWTPDSLLEVAPMHNAPTSTRSPRKPHPSTGPDARSLSPLPSLRVTIPPSRPVSLPSARSLLQQTPHAPSPLRYPPLVPPSSSSSPPPPLPVPPPPQRPSSAPSHPSFPNGRPSPARPAPKPKPALPPLQLTPTFYYPHLAPPLVSPRTAAAIAAKRAQEKEERNDPAVDEARRREHERRWEGAVRRLAEAERREREEMGGDGGSAGGAQVQAQAQSSPQGGSAVADALSRAANANSVSPPAPAPAAVQPYKSLPHDTTLAPAPRSSPASLLSAKSRNLVASAIDRQHARQASPASAAAASQRPVLSLDAAGAFSALGNGTYALLRTPSALATPSTSTRTTLFAGAGRITLSPLRSAVQHSAVEEGLRPINSLLEALAGAEEAAGLDERFEPRAERLRGEKEAGGEEDEWDRFEPRAEGRGAGGAGGEPGVVAMDVEGAGEDADVDAGTETDGRSSIGRASRRSVRSATAAAEEAEEESDEDESDDGSE</sequence>
<dbReference type="PROSITE" id="PS00463">
    <property type="entry name" value="ZN2_CY6_FUNGAL_1"/>
    <property type="match status" value="1"/>
</dbReference>
<evidence type="ECO:0000256" key="1">
    <source>
        <dbReference type="SAM" id="MobiDB-lite"/>
    </source>
</evidence>
<evidence type="ECO:0000259" key="2">
    <source>
        <dbReference type="PROSITE" id="PS50048"/>
    </source>
</evidence>
<feature type="compositionally biased region" description="Basic and acidic residues" evidence="1">
    <location>
        <begin position="400"/>
        <end position="442"/>
    </location>
</feature>
<comment type="caution">
    <text evidence="3">The sequence shown here is derived from an EMBL/GenBank/DDBJ whole genome shotgun (WGS) entry which is preliminary data.</text>
</comment>
<evidence type="ECO:0000313" key="3">
    <source>
        <dbReference type="EMBL" id="TNY22461.1"/>
    </source>
</evidence>
<reference evidence="3 4" key="1">
    <citation type="submission" date="2019-03" db="EMBL/GenBank/DDBJ databases">
        <title>Rhodosporidium diobovatum UCD-FST 08-225 genome sequencing, assembly, and annotation.</title>
        <authorList>
            <person name="Fakankun I.U."/>
            <person name="Fristensky B."/>
            <person name="Levin D.B."/>
        </authorList>
    </citation>
    <scope>NUCLEOTIDE SEQUENCE [LARGE SCALE GENOMIC DNA]</scope>
    <source>
        <strain evidence="3 4">UCD-FST 08-225</strain>
    </source>
</reference>
<feature type="compositionally biased region" description="Acidic residues" evidence="1">
    <location>
        <begin position="681"/>
        <end position="692"/>
    </location>
</feature>
<dbReference type="InterPro" id="IPR001138">
    <property type="entry name" value="Zn2Cys6_DnaBD"/>
</dbReference>
<feature type="compositionally biased region" description="Basic and acidic residues" evidence="1">
    <location>
        <begin position="629"/>
        <end position="647"/>
    </location>
</feature>
<organism evidence="3 4">
    <name type="scientific">Rhodotorula diobovata</name>
    <dbReference type="NCBI Taxonomy" id="5288"/>
    <lineage>
        <taxon>Eukaryota</taxon>
        <taxon>Fungi</taxon>
        <taxon>Dikarya</taxon>
        <taxon>Basidiomycota</taxon>
        <taxon>Pucciniomycotina</taxon>
        <taxon>Microbotryomycetes</taxon>
        <taxon>Sporidiobolales</taxon>
        <taxon>Sporidiobolaceae</taxon>
        <taxon>Rhodotorula</taxon>
    </lineage>
</organism>
<feature type="compositionally biased region" description="Basic residues" evidence="1">
    <location>
        <begin position="1"/>
        <end position="11"/>
    </location>
</feature>
<protein>
    <recommendedName>
        <fullName evidence="2">Zn(2)-C6 fungal-type domain-containing protein</fullName>
    </recommendedName>
</protein>
<feature type="region of interest" description="Disordered" evidence="1">
    <location>
        <begin position="628"/>
        <end position="732"/>
    </location>
</feature>
<dbReference type="PROSITE" id="PS50048">
    <property type="entry name" value="ZN2_CY6_FUNGAL_2"/>
    <property type="match status" value="1"/>
</dbReference>
<dbReference type="Pfam" id="PF00172">
    <property type="entry name" value="Zn_clus"/>
    <property type="match status" value="1"/>
</dbReference>
<dbReference type="AlphaFoldDB" id="A0A5C5G3J1"/>
<feature type="compositionally biased region" description="Acidic residues" evidence="1">
    <location>
        <begin position="716"/>
        <end position="732"/>
    </location>
</feature>
<accession>A0A5C5G3J1</accession>
<feature type="region of interest" description="Disordered" evidence="1">
    <location>
        <begin position="256"/>
        <end position="515"/>
    </location>
</feature>
<feature type="compositionally biased region" description="Low complexity" evidence="1">
    <location>
        <begin position="503"/>
        <end position="515"/>
    </location>
</feature>
<feature type="compositionally biased region" description="Basic and acidic residues" evidence="1">
    <location>
        <begin position="12"/>
        <end position="26"/>
    </location>
</feature>
<dbReference type="OrthoDB" id="2740448at2759"/>
<dbReference type="SUPFAM" id="SSF57701">
    <property type="entry name" value="Zn2/Cys6 DNA-binding domain"/>
    <property type="match status" value="1"/>
</dbReference>
<dbReference type="GO" id="GO:0008270">
    <property type="term" value="F:zinc ion binding"/>
    <property type="evidence" value="ECO:0007669"/>
    <property type="project" value="InterPro"/>
</dbReference>
<feature type="compositionally biased region" description="Gly residues" evidence="1">
    <location>
        <begin position="663"/>
        <end position="672"/>
    </location>
</feature>
<dbReference type="Gene3D" id="4.10.240.10">
    <property type="entry name" value="Zn(2)-C6 fungal-type DNA-binding domain"/>
    <property type="match status" value="1"/>
</dbReference>
<feature type="region of interest" description="Disordered" evidence="1">
    <location>
        <begin position="1"/>
        <end position="35"/>
    </location>
</feature>
<feature type="compositionally biased region" description="Pro residues" evidence="1">
    <location>
        <begin position="311"/>
        <end position="341"/>
    </location>
</feature>
<feature type="compositionally biased region" description="Low complexity" evidence="1">
    <location>
        <begin position="451"/>
        <end position="482"/>
    </location>
</feature>
<dbReference type="SMART" id="SM00066">
    <property type="entry name" value="GAL4"/>
    <property type="match status" value="1"/>
</dbReference>